<dbReference type="EMBL" id="BMRB01000003">
    <property type="protein sequence ID" value="GGS41105.1"/>
    <property type="molecule type" value="Genomic_DNA"/>
</dbReference>
<keyword evidence="3" id="KW-0808">Transferase</keyword>
<dbReference type="InterPro" id="IPR011009">
    <property type="entry name" value="Kinase-like_dom_sf"/>
</dbReference>
<dbReference type="PANTHER" id="PTHR43289:SF6">
    <property type="entry name" value="SERINE_THREONINE-PROTEIN KINASE NEKL-3"/>
    <property type="match status" value="1"/>
</dbReference>
<accession>A0A918GJX8</accession>
<dbReference type="Gene3D" id="1.10.510.10">
    <property type="entry name" value="Transferase(Phosphotransferase) domain 1"/>
    <property type="match status" value="1"/>
</dbReference>
<evidence type="ECO:0000256" key="7">
    <source>
        <dbReference type="SAM" id="MobiDB-lite"/>
    </source>
</evidence>
<evidence type="ECO:0000256" key="4">
    <source>
        <dbReference type="ARBA" id="ARBA00022741"/>
    </source>
</evidence>
<keyword evidence="10" id="KW-1185">Reference proteome</keyword>
<comment type="caution">
    <text evidence="9">The sequence shown here is derived from an EMBL/GenBank/DDBJ whole genome shotgun (WGS) entry which is preliminary data.</text>
</comment>
<sequence>MQDDLSAEEMRAWAPRPGPAAAPDLRLPGYSGFRLIAQGGEGAVYRARQDGLGRDVAIKALQAVDPATQARFRRELEITVRLGRQHPHIVTVLDTGTLPDGRPCIVMEYYDLGSLHDRLTTHGPLPVSEVVAAGVAVADALAFAHAQGILHRDVKPQNVLVLPTSYVLADFGIARGADAGHSASLQLVSYRHAAPQMLDGTAPAAADDVWSLGSTLHTLLMGVPPFAGDNPNEDTVLSYLDRVRSADPRPLTRPDVPEALAGVIDRCLRKNREDRYPDSTTLRDALAAVATDLRRWQPPGAPSRGTPPPLAMPGGSGEGAGDSATAVSGPGAPATDTPHSASPDSVHEPEPASSASPGIPADTAHTAMQVDDSRSAEATAIAPGGLGDDVTQLPDFGPAPSPPAPVEPAPVPAPPVESRGTMTGRLADLTVRHGEPVGPEFGPGVGGPLDAESAVGFDHEYRGPWGGDTAAQTGALPGSPGVSAGRDELPTVPKLSPAQVPGFPAMPEPRDDEEAPRRRLRGFVIAGAVAAVIGVGIGFLANREGVPASAPTTTPPPPATSSTAPIPPGGDPAIAPVLTEVDDQGNAAELVWEDPTGGRAQFVLYDVTAPDGPPVPITSVAAGLTSFVVDLDPAAPEYCFQVVAIGLDDPATQRGASGRVCVRR</sequence>
<keyword evidence="4" id="KW-0547">Nucleotide-binding</keyword>
<dbReference type="InterPro" id="IPR000719">
    <property type="entry name" value="Prot_kinase_dom"/>
</dbReference>
<feature type="compositionally biased region" description="Pro residues" evidence="7">
    <location>
        <begin position="299"/>
        <end position="311"/>
    </location>
</feature>
<evidence type="ECO:0000256" key="3">
    <source>
        <dbReference type="ARBA" id="ARBA00022679"/>
    </source>
</evidence>
<feature type="region of interest" description="Disordered" evidence="7">
    <location>
        <begin position="547"/>
        <end position="570"/>
    </location>
</feature>
<keyword evidence="2" id="KW-0723">Serine/threonine-protein kinase</keyword>
<dbReference type="SUPFAM" id="SSF56112">
    <property type="entry name" value="Protein kinase-like (PK-like)"/>
    <property type="match status" value="1"/>
</dbReference>
<dbReference type="GO" id="GO:0004674">
    <property type="term" value="F:protein serine/threonine kinase activity"/>
    <property type="evidence" value="ECO:0007669"/>
    <property type="project" value="UniProtKB-KW"/>
</dbReference>
<evidence type="ECO:0000259" key="8">
    <source>
        <dbReference type="PROSITE" id="PS50011"/>
    </source>
</evidence>
<protein>
    <recommendedName>
        <fullName evidence="1">non-specific serine/threonine protein kinase</fullName>
        <ecNumber evidence="1">2.7.11.1</ecNumber>
    </recommendedName>
</protein>
<evidence type="ECO:0000256" key="6">
    <source>
        <dbReference type="ARBA" id="ARBA00022840"/>
    </source>
</evidence>
<feature type="domain" description="Protein kinase" evidence="8">
    <location>
        <begin position="30"/>
        <end position="287"/>
    </location>
</feature>
<dbReference type="PANTHER" id="PTHR43289">
    <property type="entry name" value="MITOGEN-ACTIVATED PROTEIN KINASE KINASE KINASE 20-RELATED"/>
    <property type="match status" value="1"/>
</dbReference>
<feature type="region of interest" description="Disordered" evidence="7">
    <location>
        <begin position="380"/>
        <end position="421"/>
    </location>
</feature>
<feature type="region of interest" description="Disordered" evidence="7">
    <location>
        <begin position="464"/>
        <end position="515"/>
    </location>
</feature>
<dbReference type="Gene3D" id="3.30.200.20">
    <property type="entry name" value="Phosphorylase Kinase, domain 1"/>
    <property type="match status" value="1"/>
</dbReference>
<organism evidence="9 10">
    <name type="scientific">Actinokineospora fastidiosa</name>
    <dbReference type="NCBI Taxonomy" id="1816"/>
    <lineage>
        <taxon>Bacteria</taxon>
        <taxon>Bacillati</taxon>
        <taxon>Actinomycetota</taxon>
        <taxon>Actinomycetes</taxon>
        <taxon>Pseudonocardiales</taxon>
        <taxon>Pseudonocardiaceae</taxon>
        <taxon>Actinokineospora</taxon>
    </lineage>
</organism>
<feature type="region of interest" description="Disordered" evidence="7">
    <location>
        <begin position="293"/>
        <end position="362"/>
    </location>
</feature>
<dbReference type="GO" id="GO:0005524">
    <property type="term" value="F:ATP binding"/>
    <property type="evidence" value="ECO:0007669"/>
    <property type="project" value="UniProtKB-KW"/>
</dbReference>
<name>A0A918GJX8_9PSEU</name>
<reference evidence="9" key="2">
    <citation type="submission" date="2020-09" db="EMBL/GenBank/DDBJ databases">
        <authorList>
            <person name="Sun Q."/>
            <person name="Ohkuma M."/>
        </authorList>
    </citation>
    <scope>NUCLEOTIDE SEQUENCE</scope>
    <source>
        <strain evidence="9">JCM 3276</strain>
    </source>
</reference>
<evidence type="ECO:0000256" key="2">
    <source>
        <dbReference type="ARBA" id="ARBA00022527"/>
    </source>
</evidence>
<dbReference type="AlphaFoldDB" id="A0A918GJX8"/>
<feature type="compositionally biased region" description="Pro residues" evidence="7">
    <location>
        <begin position="397"/>
        <end position="415"/>
    </location>
</feature>
<dbReference type="CDD" id="cd14014">
    <property type="entry name" value="STKc_PknB_like"/>
    <property type="match status" value="1"/>
</dbReference>
<gene>
    <name evidence="9" type="ORF">GCM10010171_39640</name>
</gene>
<evidence type="ECO:0000313" key="10">
    <source>
        <dbReference type="Proteomes" id="UP000660680"/>
    </source>
</evidence>
<dbReference type="EC" id="2.7.11.1" evidence="1"/>
<dbReference type="InterPro" id="IPR008271">
    <property type="entry name" value="Ser/Thr_kinase_AS"/>
</dbReference>
<reference evidence="9" key="1">
    <citation type="journal article" date="2014" name="Int. J. Syst. Evol. Microbiol.">
        <title>Complete genome sequence of Corynebacterium casei LMG S-19264T (=DSM 44701T), isolated from a smear-ripened cheese.</title>
        <authorList>
            <consortium name="US DOE Joint Genome Institute (JGI-PGF)"/>
            <person name="Walter F."/>
            <person name="Albersmeier A."/>
            <person name="Kalinowski J."/>
            <person name="Ruckert C."/>
        </authorList>
    </citation>
    <scope>NUCLEOTIDE SEQUENCE</scope>
    <source>
        <strain evidence="9">JCM 3276</strain>
    </source>
</reference>
<keyword evidence="6" id="KW-0067">ATP-binding</keyword>
<dbReference type="Proteomes" id="UP000660680">
    <property type="component" value="Unassembled WGS sequence"/>
</dbReference>
<dbReference type="SMART" id="SM00220">
    <property type="entry name" value="S_TKc"/>
    <property type="match status" value="1"/>
</dbReference>
<keyword evidence="5" id="KW-0418">Kinase</keyword>
<evidence type="ECO:0000256" key="5">
    <source>
        <dbReference type="ARBA" id="ARBA00022777"/>
    </source>
</evidence>
<evidence type="ECO:0000256" key="1">
    <source>
        <dbReference type="ARBA" id="ARBA00012513"/>
    </source>
</evidence>
<proteinExistence type="predicted"/>
<dbReference type="RefSeq" id="WP_189212019.1">
    <property type="nucleotide sequence ID" value="NZ_BMRB01000003.1"/>
</dbReference>
<dbReference type="Pfam" id="PF00069">
    <property type="entry name" value="Pkinase"/>
    <property type="match status" value="1"/>
</dbReference>
<feature type="compositionally biased region" description="Pro residues" evidence="7">
    <location>
        <begin position="553"/>
        <end position="570"/>
    </location>
</feature>
<evidence type="ECO:0000313" key="9">
    <source>
        <dbReference type="EMBL" id="GGS41105.1"/>
    </source>
</evidence>
<dbReference type="PROSITE" id="PS50011">
    <property type="entry name" value="PROTEIN_KINASE_DOM"/>
    <property type="match status" value="1"/>
</dbReference>
<dbReference type="PROSITE" id="PS00108">
    <property type="entry name" value="PROTEIN_KINASE_ST"/>
    <property type="match status" value="1"/>
</dbReference>